<reference evidence="1" key="1">
    <citation type="journal article" date="2021" name="Proc. Natl. Acad. Sci. U.S.A.">
        <title>A Catalog of Tens of Thousands of Viruses from Human Metagenomes Reveals Hidden Associations with Chronic Diseases.</title>
        <authorList>
            <person name="Tisza M.J."/>
            <person name="Buck C.B."/>
        </authorList>
    </citation>
    <scope>NUCLEOTIDE SEQUENCE</scope>
    <source>
        <strain evidence="1">CtCiv1</strain>
    </source>
</reference>
<proteinExistence type="predicted"/>
<name>A0A8S5M8M1_9CAUD</name>
<sequence length="75" mass="8805">MGLNDYLQEFCAKYGYTGKISINDLGEYIVHMENDLECSESTLSEHEYQIIKENQIKELLELMSKGIEERTKLRK</sequence>
<dbReference type="EMBL" id="BK014846">
    <property type="protein sequence ID" value="DAD78564.1"/>
    <property type="molecule type" value="Genomic_DNA"/>
</dbReference>
<protein>
    <submittedName>
        <fullName evidence="1">Uncharacterized protein</fullName>
    </submittedName>
</protein>
<organism evidence="1">
    <name type="scientific">Caudovirales sp. ctCiv1</name>
    <dbReference type="NCBI Taxonomy" id="2826769"/>
    <lineage>
        <taxon>Viruses</taxon>
        <taxon>Duplodnaviria</taxon>
        <taxon>Heunggongvirae</taxon>
        <taxon>Uroviricota</taxon>
        <taxon>Caudoviricetes</taxon>
    </lineage>
</organism>
<evidence type="ECO:0000313" key="1">
    <source>
        <dbReference type="EMBL" id="DAD78564.1"/>
    </source>
</evidence>
<accession>A0A8S5M8M1</accession>